<evidence type="ECO:0000313" key="1">
    <source>
        <dbReference type="EMBL" id="AYV76324.1"/>
    </source>
</evidence>
<organism evidence="1">
    <name type="scientific">Terrestrivirus sp</name>
    <dbReference type="NCBI Taxonomy" id="2487775"/>
    <lineage>
        <taxon>Viruses</taxon>
        <taxon>Varidnaviria</taxon>
        <taxon>Bamfordvirae</taxon>
        <taxon>Nucleocytoviricota</taxon>
        <taxon>Megaviricetes</taxon>
        <taxon>Imitervirales</taxon>
        <taxon>Mimiviridae</taxon>
        <taxon>Klosneuvirinae</taxon>
    </lineage>
</organism>
<protein>
    <submittedName>
        <fullName evidence="1">Uncharacterized protein</fullName>
    </submittedName>
</protein>
<name>A0A3G4ZPP8_9VIRU</name>
<accession>A0A3G4ZPP8</accession>
<reference evidence="1" key="1">
    <citation type="submission" date="2018-10" db="EMBL/GenBank/DDBJ databases">
        <title>Hidden diversity of soil giant viruses.</title>
        <authorList>
            <person name="Schulz F."/>
            <person name="Alteio L."/>
            <person name="Goudeau D."/>
            <person name="Ryan E.M."/>
            <person name="Malmstrom R.R."/>
            <person name="Blanchard J."/>
            <person name="Woyke T."/>
        </authorList>
    </citation>
    <scope>NUCLEOTIDE SEQUENCE</scope>
    <source>
        <strain evidence="1">TEV1</strain>
    </source>
</reference>
<proteinExistence type="predicted"/>
<gene>
    <name evidence="1" type="ORF">Terrestrivirus5_146</name>
</gene>
<dbReference type="EMBL" id="MK071983">
    <property type="protein sequence ID" value="AYV76324.1"/>
    <property type="molecule type" value="Genomic_DNA"/>
</dbReference>
<sequence>MSANLGDFISEEDLFNEHKEFTFSPDSVSKLGKDDIINYLTGQYDKRFFSIIQKNLVLYIKKYFPKCFSAFVNTEISTKPNLGYDSNNGHEKVPMYGHLNIGVTDSGNISGIPIMDFNKNRDKIINVIRKHIQKLIDDKIIVLMDSDNSEDNSDDNSDDDFSDSTGIQKLCDMVEIEICTLNSYKNDINKESEIIVNDSINFIIRQAKEAEKRNEKEISKYISEKTIYDTELRLWLDRTEKYGCKLDVVLNDIQVRTEFIHFVLSGFPDSVLSENSVTIEQIININGGDCEIRMTNNEYNRIIYIFRDKMRSKLMPEKPIKPKFVKIINPKLCTLMRLTPLIDVYNHNKDITYIFIRLKVPLNNLPNGKIVCYKDKTGIYNVKKRSIKYVNGKFTPENIFV</sequence>